<evidence type="ECO:0000313" key="3">
    <source>
        <dbReference type="Proteomes" id="UP000631114"/>
    </source>
</evidence>
<evidence type="ECO:0000256" key="1">
    <source>
        <dbReference type="SAM" id="MobiDB-lite"/>
    </source>
</evidence>
<proteinExistence type="predicted"/>
<sequence>MNDEDKQLVTDHGPLFLTGRIFVVKPWSPAVEQYRNGIKVVPIWVRIYLPKHLWTKNMIEFISSLIGEPICMDAATSNRTRIAYARVCVVVDFDFKFPSFLTVDLGEGNITDISLEYEWIPEQCETCKIFGHTKDNCSKNKENTNLKHKVTAQPALVTKSHRFQKQTTQQKRWTPKKNPQQGQSSGERNDHGVPTGQQDSPIIIADVNPCPIVLLEKVGPSGDSLLDSNPFRVFADDEDSESLTEYQNVLEEPQPGDDNGPLNGSHDGIKSKNDTKVLPSATGNNVIVIHSNSSEVRPTPPLMILPTSSSLPTPTTPTINTDNVVEEVQNANAELRDVVYITECVIDSNIQITSEDDPNDPHIFLNAKEAHAEFFGSESTASEKDYFSDHTYEARIEKGKTPEAESQVVFSPVPQGIKDNRSRNLVEGSVNQTIQQEGSPKQSKTRHEGSRRSKNKKH</sequence>
<reference evidence="2 3" key="1">
    <citation type="submission" date="2020-10" db="EMBL/GenBank/DDBJ databases">
        <title>The Coptis chinensis genome and diversification of protoberbering-type alkaloids.</title>
        <authorList>
            <person name="Wang B."/>
            <person name="Shu S."/>
            <person name="Song C."/>
            <person name="Liu Y."/>
        </authorList>
    </citation>
    <scope>NUCLEOTIDE SEQUENCE [LARGE SCALE GENOMIC DNA]</scope>
    <source>
        <strain evidence="2">HL-2020</strain>
        <tissue evidence="2">Leaf</tissue>
    </source>
</reference>
<dbReference type="AlphaFoldDB" id="A0A835HLX5"/>
<feature type="compositionally biased region" description="Polar residues" evidence="1">
    <location>
        <begin position="165"/>
        <end position="186"/>
    </location>
</feature>
<accession>A0A835HLX5</accession>
<keyword evidence="3" id="KW-1185">Reference proteome</keyword>
<dbReference type="PANTHER" id="PTHR31286">
    <property type="entry name" value="GLYCINE-RICH CELL WALL STRUCTURAL PROTEIN 1.8-LIKE"/>
    <property type="match status" value="1"/>
</dbReference>
<feature type="region of interest" description="Disordered" evidence="1">
    <location>
        <begin position="251"/>
        <end position="277"/>
    </location>
</feature>
<organism evidence="2 3">
    <name type="scientific">Coptis chinensis</name>
    <dbReference type="NCBI Taxonomy" id="261450"/>
    <lineage>
        <taxon>Eukaryota</taxon>
        <taxon>Viridiplantae</taxon>
        <taxon>Streptophyta</taxon>
        <taxon>Embryophyta</taxon>
        <taxon>Tracheophyta</taxon>
        <taxon>Spermatophyta</taxon>
        <taxon>Magnoliopsida</taxon>
        <taxon>Ranunculales</taxon>
        <taxon>Ranunculaceae</taxon>
        <taxon>Coptidoideae</taxon>
        <taxon>Coptis</taxon>
    </lineage>
</organism>
<feature type="region of interest" description="Disordered" evidence="1">
    <location>
        <begin position="399"/>
        <end position="458"/>
    </location>
</feature>
<name>A0A835HLX5_9MAGN</name>
<evidence type="ECO:0000313" key="2">
    <source>
        <dbReference type="EMBL" id="KAF9602041.1"/>
    </source>
</evidence>
<protein>
    <recommendedName>
        <fullName evidence="4">DUF4283 domain-containing protein</fullName>
    </recommendedName>
</protein>
<dbReference type="InterPro" id="IPR040256">
    <property type="entry name" value="At4g02000-like"/>
</dbReference>
<gene>
    <name evidence="2" type="ORF">IFM89_024798</name>
</gene>
<feature type="compositionally biased region" description="Polar residues" evidence="1">
    <location>
        <begin position="429"/>
        <end position="442"/>
    </location>
</feature>
<feature type="region of interest" description="Disordered" evidence="1">
    <location>
        <begin position="157"/>
        <end position="201"/>
    </location>
</feature>
<comment type="caution">
    <text evidence="2">The sequence shown here is derived from an EMBL/GenBank/DDBJ whole genome shotgun (WGS) entry which is preliminary data.</text>
</comment>
<dbReference type="PANTHER" id="PTHR31286:SF165">
    <property type="entry name" value="DUF4283 DOMAIN-CONTAINING PROTEIN"/>
    <property type="match status" value="1"/>
</dbReference>
<dbReference type="EMBL" id="JADFTS010000006">
    <property type="protein sequence ID" value="KAF9602041.1"/>
    <property type="molecule type" value="Genomic_DNA"/>
</dbReference>
<dbReference type="OrthoDB" id="1746909at2759"/>
<evidence type="ECO:0008006" key="4">
    <source>
        <dbReference type="Google" id="ProtNLM"/>
    </source>
</evidence>
<dbReference type="Proteomes" id="UP000631114">
    <property type="component" value="Unassembled WGS sequence"/>
</dbReference>